<dbReference type="Pfam" id="PF01381">
    <property type="entry name" value="HTH_3"/>
    <property type="match status" value="1"/>
</dbReference>
<protein>
    <recommendedName>
        <fullName evidence="1">HTH cro/C1-type domain-containing protein</fullName>
    </recommendedName>
</protein>
<evidence type="ECO:0000313" key="2">
    <source>
        <dbReference type="EMBL" id="GGI28385.1"/>
    </source>
</evidence>
<dbReference type="SMART" id="SM00530">
    <property type="entry name" value="HTH_XRE"/>
    <property type="match status" value="1"/>
</dbReference>
<evidence type="ECO:0000259" key="1">
    <source>
        <dbReference type="PROSITE" id="PS50943"/>
    </source>
</evidence>
<dbReference type="InterPro" id="IPR001387">
    <property type="entry name" value="Cro/C1-type_HTH"/>
</dbReference>
<name>A0ABQ2BKW6_9SPHI</name>
<dbReference type="Proteomes" id="UP000645390">
    <property type="component" value="Unassembled WGS sequence"/>
</dbReference>
<dbReference type="SUPFAM" id="SSF47413">
    <property type="entry name" value="lambda repressor-like DNA-binding domains"/>
    <property type="match status" value="1"/>
</dbReference>
<dbReference type="EMBL" id="BMDJ01000011">
    <property type="protein sequence ID" value="GGI28385.1"/>
    <property type="molecule type" value="Genomic_DNA"/>
</dbReference>
<accession>A0ABQ2BKW6</accession>
<dbReference type="Gene3D" id="1.10.260.40">
    <property type="entry name" value="lambda repressor-like DNA-binding domains"/>
    <property type="match status" value="1"/>
</dbReference>
<proteinExistence type="predicted"/>
<evidence type="ECO:0000313" key="3">
    <source>
        <dbReference type="Proteomes" id="UP000645390"/>
    </source>
</evidence>
<keyword evidence="3" id="KW-1185">Reference proteome</keyword>
<reference evidence="3" key="1">
    <citation type="journal article" date="2019" name="Int. J. Syst. Evol. Microbiol.">
        <title>The Global Catalogue of Microorganisms (GCM) 10K type strain sequencing project: providing services to taxonomists for standard genome sequencing and annotation.</title>
        <authorList>
            <consortium name="The Broad Institute Genomics Platform"/>
            <consortium name="The Broad Institute Genome Sequencing Center for Infectious Disease"/>
            <person name="Wu L."/>
            <person name="Ma J."/>
        </authorList>
    </citation>
    <scope>NUCLEOTIDE SEQUENCE [LARGE SCALE GENOMIC DNA]</scope>
    <source>
        <strain evidence="3">CCM 8939</strain>
    </source>
</reference>
<feature type="domain" description="HTH cro/C1-type" evidence="1">
    <location>
        <begin position="10"/>
        <end position="64"/>
    </location>
</feature>
<comment type="caution">
    <text evidence="2">The sequence shown here is derived from an EMBL/GenBank/DDBJ whole genome shotgun (WGS) entry which is preliminary data.</text>
</comment>
<dbReference type="InterPro" id="IPR010982">
    <property type="entry name" value="Lambda_DNA-bd_dom_sf"/>
</dbReference>
<organism evidence="2 3">
    <name type="scientific">Pedobacter mendelii</name>
    <dbReference type="NCBI Taxonomy" id="1908240"/>
    <lineage>
        <taxon>Bacteria</taxon>
        <taxon>Pseudomonadati</taxon>
        <taxon>Bacteroidota</taxon>
        <taxon>Sphingobacteriia</taxon>
        <taxon>Sphingobacteriales</taxon>
        <taxon>Sphingobacteriaceae</taxon>
        <taxon>Pedobacter</taxon>
    </lineage>
</organism>
<sequence>MKEENLGVYIRQLRERENMPLRKLSAILDIDQSTLSKLERGERPIARQMLPIIANTFNIDEKELIVKFMSKHVANQLVDEKYIKEILLAVEQEITYLKTVDNK</sequence>
<gene>
    <name evidence="2" type="ORF">GCM10008119_32380</name>
</gene>
<dbReference type="RefSeq" id="WP_188416437.1">
    <property type="nucleotide sequence ID" value="NZ_BMDJ01000011.1"/>
</dbReference>
<dbReference type="CDD" id="cd00093">
    <property type="entry name" value="HTH_XRE"/>
    <property type="match status" value="1"/>
</dbReference>
<dbReference type="PROSITE" id="PS50943">
    <property type="entry name" value="HTH_CROC1"/>
    <property type="match status" value="1"/>
</dbReference>